<dbReference type="OrthoDB" id="917674at2"/>
<dbReference type="Proteomes" id="UP000321245">
    <property type="component" value="Unassembled WGS sequence"/>
</dbReference>
<reference evidence="1 2" key="1">
    <citation type="submission" date="2019-07" db="EMBL/GenBank/DDBJ databases">
        <title>Whole genome shotgun sequence of Empedobacter brevis NBRC 14943.</title>
        <authorList>
            <person name="Hosoyama A."/>
            <person name="Uohara A."/>
            <person name="Ohji S."/>
            <person name="Ichikawa N."/>
        </authorList>
    </citation>
    <scope>NUCLEOTIDE SEQUENCE [LARGE SCALE GENOMIC DNA]</scope>
    <source>
        <strain evidence="1 2">NBRC 14943</strain>
    </source>
</reference>
<sequence>MNYATQHHIGDYQIARTATTTTATPPVKRVRKLDAKAKRYKRSAERQAEIRTDSHVTDGFLKCTFLPKLKIEQSVQACQQSTKMERDFYTSLFKVAKSYSIEPMCTQAFNYPYNVALAMCNMQTKLKRTVKNWDNLYLAKSRRKTFLAKKEVYDTYATLYYIPVIPLFQMLAYPKKKKNAHLLLSVFSYLYRIADIPYYRQEESYLYWHYETHNDWIEQEDDEDTENCKSELRKSEQVGDKMLRKISNPVNLKIFEQRLRQFKPRDTFDHECWRIACNAFALYTEYPTARIFRNEPIRETDPYNDLYDSETIRMEKYISFCADTEGWLYDSMKDCINNEFNECGAIDEPTIYKAIDGSRIAGNDFDFEKRLFVLLDELCSLLYEFKEELK</sequence>
<comment type="caution">
    <text evidence="1">The sequence shown here is derived from an EMBL/GenBank/DDBJ whole genome shotgun (WGS) entry which is preliminary data.</text>
</comment>
<dbReference type="STRING" id="1218108.GCA_000382425_03429"/>
<evidence type="ECO:0000313" key="2">
    <source>
        <dbReference type="Proteomes" id="UP000321245"/>
    </source>
</evidence>
<dbReference type="AlphaFoldDB" id="A0A511NJ39"/>
<dbReference type="EMBL" id="BJXC01000019">
    <property type="protein sequence ID" value="GEM52756.1"/>
    <property type="molecule type" value="Genomic_DNA"/>
</dbReference>
<dbReference type="RefSeq" id="WP_019976895.1">
    <property type="nucleotide sequence ID" value="NZ_BJXC01000019.1"/>
</dbReference>
<protein>
    <submittedName>
        <fullName evidence="1">Uncharacterized protein</fullName>
    </submittedName>
</protein>
<organism evidence="1 2">
    <name type="scientific">Empedobacter brevis NBRC 14943 = ATCC 43319</name>
    <dbReference type="NCBI Taxonomy" id="1218108"/>
    <lineage>
        <taxon>Bacteria</taxon>
        <taxon>Pseudomonadati</taxon>
        <taxon>Bacteroidota</taxon>
        <taxon>Flavobacteriia</taxon>
        <taxon>Flavobacteriales</taxon>
        <taxon>Weeksellaceae</taxon>
        <taxon>Empedobacter</taxon>
    </lineage>
</organism>
<name>A0A511NJ39_9FLAO</name>
<accession>A0A511NJ39</accession>
<proteinExistence type="predicted"/>
<dbReference type="GeneID" id="84651455"/>
<gene>
    <name evidence="1" type="ORF">EB1_25460</name>
</gene>
<keyword evidence="2" id="KW-1185">Reference proteome</keyword>
<evidence type="ECO:0000313" key="1">
    <source>
        <dbReference type="EMBL" id="GEM52756.1"/>
    </source>
</evidence>